<gene>
    <name evidence="1" type="ORF">E3T55_01100</name>
</gene>
<dbReference type="Proteomes" id="UP000297447">
    <property type="component" value="Unassembled WGS sequence"/>
</dbReference>
<accession>A0A4R9ABD2</accession>
<comment type="caution">
    <text evidence="1">The sequence shown here is derived from an EMBL/GenBank/DDBJ whole genome shotgun (WGS) entry which is preliminary data.</text>
</comment>
<dbReference type="EMBL" id="SOHE01000007">
    <property type="protein sequence ID" value="TFD55434.1"/>
    <property type="molecule type" value="Genomic_DNA"/>
</dbReference>
<dbReference type="AlphaFoldDB" id="A0A4R9ABD2"/>
<evidence type="ECO:0000313" key="2">
    <source>
        <dbReference type="Proteomes" id="UP000297447"/>
    </source>
</evidence>
<dbReference type="RefSeq" id="WP_134517741.1">
    <property type="nucleotide sequence ID" value="NZ_SOHE01000007.1"/>
</dbReference>
<organism evidence="1 2">
    <name type="scientific">Cryobacterium frigoriphilum</name>
    <dbReference type="NCBI Taxonomy" id="1259150"/>
    <lineage>
        <taxon>Bacteria</taxon>
        <taxon>Bacillati</taxon>
        <taxon>Actinomycetota</taxon>
        <taxon>Actinomycetes</taxon>
        <taxon>Micrococcales</taxon>
        <taxon>Microbacteriaceae</taxon>
        <taxon>Cryobacterium</taxon>
    </lineage>
</organism>
<proteinExistence type="predicted"/>
<sequence>MKTNTRDSSKLFLSLVSIDTPSSGLFGRMTVLHQLHLSETETHLFTPTLSPPTDTPRPALMNCTVVLEAVCHRQQRGGILGGFRFLAKSISHLGAQTRR</sequence>
<evidence type="ECO:0000313" key="1">
    <source>
        <dbReference type="EMBL" id="TFD55434.1"/>
    </source>
</evidence>
<protein>
    <submittedName>
        <fullName evidence="1">Uncharacterized protein</fullName>
    </submittedName>
</protein>
<reference evidence="1 2" key="1">
    <citation type="submission" date="2019-03" db="EMBL/GenBank/DDBJ databases">
        <title>Genomics of glacier-inhabiting Cryobacterium strains.</title>
        <authorList>
            <person name="Liu Q."/>
            <person name="Xin Y.-H."/>
        </authorList>
    </citation>
    <scope>NUCLEOTIDE SEQUENCE [LARGE SCALE GENOMIC DNA]</scope>
    <source>
        <strain evidence="1 2">Hh14</strain>
    </source>
</reference>
<name>A0A4R9ABD2_9MICO</name>
<keyword evidence="2" id="KW-1185">Reference proteome</keyword>